<gene>
    <name evidence="2" type="ORF">KIPB_010601</name>
</gene>
<feature type="compositionally biased region" description="Basic residues" evidence="1">
    <location>
        <begin position="151"/>
        <end position="162"/>
    </location>
</feature>
<protein>
    <submittedName>
        <fullName evidence="2">Uncharacterized protein</fullName>
    </submittedName>
</protein>
<feature type="compositionally biased region" description="Basic and acidic residues" evidence="1">
    <location>
        <begin position="85"/>
        <end position="109"/>
    </location>
</feature>
<evidence type="ECO:0000313" key="2">
    <source>
        <dbReference type="EMBL" id="GIQ88366.1"/>
    </source>
</evidence>
<dbReference type="EMBL" id="BDIP01004007">
    <property type="protein sequence ID" value="GIQ88366.1"/>
    <property type="molecule type" value="Genomic_DNA"/>
</dbReference>
<keyword evidence="3" id="KW-1185">Reference proteome</keyword>
<dbReference type="Proteomes" id="UP000265618">
    <property type="component" value="Unassembled WGS sequence"/>
</dbReference>
<feature type="non-terminal residue" evidence="2">
    <location>
        <position position="1"/>
    </location>
</feature>
<dbReference type="AlphaFoldDB" id="A0A9K3D406"/>
<accession>A0A9K3D406</accession>
<organism evidence="2 3">
    <name type="scientific">Kipferlia bialata</name>
    <dbReference type="NCBI Taxonomy" id="797122"/>
    <lineage>
        <taxon>Eukaryota</taxon>
        <taxon>Metamonada</taxon>
        <taxon>Carpediemonas-like organisms</taxon>
        <taxon>Kipferlia</taxon>
    </lineage>
</organism>
<comment type="caution">
    <text evidence="2">The sequence shown here is derived from an EMBL/GenBank/DDBJ whole genome shotgun (WGS) entry which is preliminary data.</text>
</comment>
<evidence type="ECO:0000256" key="1">
    <source>
        <dbReference type="SAM" id="MobiDB-lite"/>
    </source>
</evidence>
<feature type="compositionally biased region" description="Basic and acidic residues" evidence="1">
    <location>
        <begin position="121"/>
        <end position="130"/>
    </location>
</feature>
<feature type="compositionally biased region" description="Low complexity" evidence="1">
    <location>
        <begin position="54"/>
        <end position="66"/>
    </location>
</feature>
<sequence length="162" mass="17029">IGGSSDPLGHALSGTGFSGIAPRPPQRSAGGAISQVVMGSQAGPSHILPPSLLRQAAPTAAPTADPQPRPSSLDVPDNSEGEDVIIDREGENSPRRDSIMERERAERAYVRATVVAPVPPSREEGRERGMGRGRAGRSLVETDSGSGKRGPSPHRRKMREAE</sequence>
<proteinExistence type="predicted"/>
<evidence type="ECO:0000313" key="3">
    <source>
        <dbReference type="Proteomes" id="UP000265618"/>
    </source>
</evidence>
<feature type="region of interest" description="Disordered" evidence="1">
    <location>
        <begin position="1"/>
        <end position="162"/>
    </location>
</feature>
<reference evidence="2 3" key="1">
    <citation type="journal article" date="2018" name="PLoS ONE">
        <title>The draft genome of Kipferlia bialata reveals reductive genome evolution in fornicate parasites.</title>
        <authorList>
            <person name="Tanifuji G."/>
            <person name="Takabayashi S."/>
            <person name="Kume K."/>
            <person name="Takagi M."/>
            <person name="Nakayama T."/>
            <person name="Kamikawa R."/>
            <person name="Inagaki Y."/>
            <person name="Hashimoto T."/>
        </authorList>
    </citation>
    <scope>NUCLEOTIDE SEQUENCE [LARGE SCALE GENOMIC DNA]</scope>
    <source>
        <strain evidence="2">NY0173</strain>
    </source>
</reference>
<name>A0A9K3D406_9EUKA</name>